<name>A0ABU6UG16_9FABA</name>
<feature type="compositionally biased region" description="Polar residues" evidence="1">
    <location>
        <begin position="88"/>
        <end position="99"/>
    </location>
</feature>
<feature type="compositionally biased region" description="Basic residues" evidence="1">
    <location>
        <begin position="1"/>
        <end position="16"/>
    </location>
</feature>
<gene>
    <name evidence="2" type="ORF">PIB30_040974</name>
</gene>
<accession>A0ABU6UG16</accession>
<dbReference type="PANTHER" id="PTHR37187">
    <property type="entry name" value="EXPRESSED PROTEIN"/>
    <property type="match status" value="1"/>
</dbReference>
<evidence type="ECO:0000313" key="2">
    <source>
        <dbReference type="EMBL" id="MED6159290.1"/>
    </source>
</evidence>
<reference evidence="2 3" key="1">
    <citation type="journal article" date="2023" name="Plants (Basel)">
        <title>Bridging the Gap: Combining Genomics and Transcriptomics Approaches to Understand Stylosanthes scabra, an Orphan Legume from the Brazilian Caatinga.</title>
        <authorList>
            <person name="Ferreira-Neto J.R.C."/>
            <person name="da Silva M.D."/>
            <person name="Binneck E."/>
            <person name="de Melo N.F."/>
            <person name="da Silva R.H."/>
            <person name="de Melo A.L.T.M."/>
            <person name="Pandolfi V."/>
            <person name="Bustamante F.O."/>
            <person name="Brasileiro-Vidal A.C."/>
            <person name="Benko-Iseppon A.M."/>
        </authorList>
    </citation>
    <scope>NUCLEOTIDE SEQUENCE [LARGE SCALE GENOMIC DNA]</scope>
    <source>
        <tissue evidence="2">Leaves</tissue>
    </source>
</reference>
<feature type="compositionally biased region" description="Polar residues" evidence="1">
    <location>
        <begin position="59"/>
        <end position="70"/>
    </location>
</feature>
<protein>
    <submittedName>
        <fullName evidence="2">Uncharacterized protein</fullName>
    </submittedName>
</protein>
<dbReference type="EMBL" id="JASCZI010121053">
    <property type="protein sequence ID" value="MED6159290.1"/>
    <property type="molecule type" value="Genomic_DNA"/>
</dbReference>
<dbReference type="Proteomes" id="UP001341840">
    <property type="component" value="Unassembled WGS sequence"/>
</dbReference>
<feature type="region of interest" description="Disordered" evidence="1">
    <location>
        <begin position="1"/>
        <end position="132"/>
    </location>
</feature>
<evidence type="ECO:0000256" key="1">
    <source>
        <dbReference type="SAM" id="MobiDB-lite"/>
    </source>
</evidence>
<evidence type="ECO:0000313" key="3">
    <source>
        <dbReference type="Proteomes" id="UP001341840"/>
    </source>
</evidence>
<feature type="compositionally biased region" description="Polar residues" evidence="1">
    <location>
        <begin position="36"/>
        <end position="45"/>
    </location>
</feature>
<proteinExistence type="predicted"/>
<dbReference type="PANTHER" id="PTHR37187:SF7">
    <property type="entry name" value="EXPRESSED PROTEIN"/>
    <property type="match status" value="1"/>
</dbReference>
<comment type="caution">
    <text evidence="2">The sequence shown here is derived from an EMBL/GenBank/DDBJ whole genome shotgun (WGS) entry which is preliminary data.</text>
</comment>
<keyword evidence="3" id="KW-1185">Reference proteome</keyword>
<organism evidence="2 3">
    <name type="scientific">Stylosanthes scabra</name>
    <dbReference type="NCBI Taxonomy" id="79078"/>
    <lineage>
        <taxon>Eukaryota</taxon>
        <taxon>Viridiplantae</taxon>
        <taxon>Streptophyta</taxon>
        <taxon>Embryophyta</taxon>
        <taxon>Tracheophyta</taxon>
        <taxon>Spermatophyta</taxon>
        <taxon>Magnoliopsida</taxon>
        <taxon>eudicotyledons</taxon>
        <taxon>Gunneridae</taxon>
        <taxon>Pentapetalae</taxon>
        <taxon>rosids</taxon>
        <taxon>fabids</taxon>
        <taxon>Fabales</taxon>
        <taxon>Fabaceae</taxon>
        <taxon>Papilionoideae</taxon>
        <taxon>50 kb inversion clade</taxon>
        <taxon>dalbergioids sensu lato</taxon>
        <taxon>Dalbergieae</taxon>
        <taxon>Pterocarpus clade</taxon>
        <taxon>Stylosanthes</taxon>
    </lineage>
</organism>
<sequence>MPSASRRRKIAAKIKKAQSNSMINPPPLGKGELESQDNNKGNSSPIDHDNGQEPVSDAESVNQVPDNNVKNDLVKGGNEEAYDIVTESDAQSNESSEAENVSLDEPKTKEHDNEEHSDDSKNPADSENQPLVESMLMMQKTSWWSCCGLFEVLQASNH</sequence>
<feature type="compositionally biased region" description="Basic and acidic residues" evidence="1">
    <location>
        <begin position="104"/>
        <end position="124"/>
    </location>
</feature>